<dbReference type="AlphaFoldDB" id="A0A930YMX7"/>
<dbReference type="Proteomes" id="UP000660668">
    <property type="component" value="Unassembled WGS sequence"/>
</dbReference>
<accession>A0A930YMX7</accession>
<gene>
    <name evidence="2" type="ORF">ISU10_12585</name>
</gene>
<name>A0A930YMX7_9ACTN</name>
<protein>
    <submittedName>
        <fullName evidence="2">Uncharacterized protein</fullName>
    </submittedName>
</protein>
<sequence length="258" mass="28706">MADEDYCEVDAVVRIPKGERLANSRKTEGWSRGFTPKSTDKGPGHVEIRLKDAADAELDQEPEVVYVTEYVESPRRELTPSEQARADFLNRVIEDLYEVLKPVVAHWFKTRVVPAVKAKREELRQKRQERKATKALPANASESGEQDDATSQEMATVPSQPTISVTSEQFQELFQTWLAREDAQQMLWQAIASAHIEDGDAATLAWQQSLAELSPQERSERVAEILSSNPAILQGLGRLLAASVPLEAAESAPQRAEG</sequence>
<feature type="compositionally biased region" description="Polar residues" evidence="1">
    <location>
        <begin position="151"/>
        <end position="162"/>
    </location>
</feature>
<feature type="region of interest" description="Disordered" evidence="1">
    <location>
        <begin position="24"/>
        <end position="45"/>
    </location>
</feature>
<evidence type="ECO:0000313" key="3">
    <source>
        <dbReference type="Proteomes" id="UP000660668"/>
    </source>
</evidence>
<evidence type="ECO:0000313" key="2">
    <source>
        <dbReference type="EMBL" id="MBF4768599.1"/>
    </source>
</evidence>
<feature type="region of interest" description="Disordered" evidence="1">
    <location>
        <begin position="124"/>
        <end position="162"/>
    </location>
</feature>
<dbReference type="RefSeq" id="WP_194696751.1">
    <property type="nucleotide sequence ID" value="NZ_JADKPO010000015.1"/>
</dbReference>
<organism evidence="2 3">
    <name type="scientific">Nocardioides agariphilus</name>
    <dbReference type="NCBI Taxonomy" id="433664"/>
    <lineage>
        <taxon>Bacteria</taxon>
        <taxon>Bacillati</taxon>
        <taxon>Actinomycetota</taxon>
        <taxon>Actinomycetes</taxon>
        <taxon>Propionibacteriales</taxon>
        <taxon>Nocardioidaceae</taxon>
        <taxon>Nocardioides</taxon>
    </lineage>
</organism>
<comment type="caution">
    <text evidence="2">The sequence shown here is derived from an EMBL/GenBank/DDBJ whole genome shotgun (WGS) entry which is preliminary data.</text>
</comment>
<reference evidence="2" key="1">
    <citation type="submission" date="2020-11" db="EMBL/GenBank/DDBJ databases">
        <title>Nocardioides cynanchi sp. nov., isolated from soil of rhizosphere of Cynanchum wilfordii.</title>
        <authorList>
            <person name="Lee J.-S."/>
            <person name="Suh M.K."/>
            <person name="Kim J.-S."/>
        </authorList>
    </citation>
    <scope>NUCLEOTIDE SEQUENCE</scope>
    <source>
        <strain evidence="2">KCTC 19276</strain>
    </source>
</reference>
<dbReference type="EMBL" id="JADKPO010000015">
    <property type="protein sequence ID" value="MBF4768599.1"/>
    <property type="molecule type" value="Genomic_DNA"/>
</dbReference>
<proteinExistence type="predicted"/>
<keyword evidence="3" id="KW-1185">Reference proteome</keyword>
<evidence type="ECO:0000256" key="1">
    <source>
        <dbReference type="SAM" id="MobiDB-lite"/>
    </source>
</evidence>